<keyword evidence="4" id="KW-1185">Reference proteome</keyword>
<evidence type="ECO:0000313" key="3">
    <source>
        <dbReference type="EMBL" id="KAK4245285.1"/>
    </source>
</evidence>
<feature type="chain" id="PRO_5042873164" evidence="2">
    <location>
        <begin position="24"/>
        <end position="449"/>
    </location>
</feature>
<feature type="compositionally biased region" description="Polar residues" evidence="1">
    <location>
        <begin position="336"/>
        <end position="347"/>
    </location>
</feature>
<keyword evidence="2" id="KW-0732">Signal</keyword>
<sequence length="449" mass="50983">MLRFIQVQLIVLCLRLLDHLKNCTNESIVGPAEAFVKSLFNWRQLYNDLLGESCVWDFKDLFLATVSLFGWQEAIVQFFDTTNLSRALDTIIKDWNGEPYDEAYVMGLLDLLSSLILHTHDKEMKARNTLLIYHAKALADAIERNNPALMETRPFIQWLLARTVHELEGPPERPDGVRMGHFNGLQLNHGSGIQLPIYVPIRHNRKRDWDMFFFRSSPSQIRVVEIAVRAAEEIGDYALQAEAMKLLILQTQDPRQLMSALARLQLETQGDMEGYLATCLSRYLVATDPVEEESLLSDLEKPGQKGSMLCLEECENASLKWAWHIIRILLTSSLSGNSPSGTTTGNEEPSPFHGHGLDLDGSKLPPYIAKFTRAKLGINVSRQMKPLALDDQGRKHVSEGKQSNPPLRRRFEDYNPWKYLDGPQPDPLAWGITPSLQVSGWPSTWYEDA</sequence>
<dbReference type="Proteomes" id="UP001303647">
    <property type="component" value="Unassembled WGS sequence"/>
</dbReference>
<feature type="region of interest" description="Disordered" evidence="1">
    <location>
        <begin position="336"/>
        <end position="357"/>
    </location>
</feature>
<reference evidence="3" key="1">
    <citation type="journal article" date="2023" name="Mol. Phylogenet. Evol.">
        <title>Genome-scale phylogeny and comparative genomics of the fungal order Sordariales.</title>
        <authorList>
            <person name="Hensen N."/>
            <person name="Bonometti L."/>
            <person name="Westerberg I."/>
            <person name="Brannstrom I.O."/>
            <person name="Guillou S."/>
            <person name="Cros-Aarteil S."/>
            <person name="Calhoun S."/>
            <person name="Haridas S."/>
            <person name="Kuo A."/>
            <person name="Mondo S."/>
            <person name="Pangilinan J."/>
            <person name="Riley R."/>
            <person name="LaButti K."/>
            <person name="Andreopoulos B."/>
            <person name="Lipzen A."/>
            <person name="Chen C."/>
            <person name="Yan M."/>
            <person name="Daum C."/>
            <person name="Ng V."/>
            <person name="Clum A."/>
            <person name="Steindorff A."/>
            <person name="Ohm R.A."/>
            <person name="Martin F."/>
            <person name="Silar P."/>
            <person name="Natvig D.O."/>
            <person name="Lalanne C."/>
            <person name="Gautier V."/>
            <person name="Ament-Velasquez S.L."/>
            <person name="Kruys A."/>
            <person name="Hutchinson M.I."/>
            <person name="Powell A.J."/>
            <person name="Barry K."/>
            <person name="Miller A.N."/>
            <person name="Grigoriev I.V."/>
            <person name="Debuchy R."/>
            <person name="Gladieux P."/>
            <person name="Hiltunen Thoren M."/>
            <person name="Johannesson H."/>
        </authorList>
    </citation>
    <scope>NUCLEOTIDE SEQUENCE</scope>
    <source>
        <strain evidence="3">CBS 359.72</strain>
    </source>
</reference>
<gene>
    <name evidence="3" type="ORF">C7999DRAFT_16487</name>
</gene>
<accession>A0AAN7HKV7</accession>
<dbReference type="AlphaFoldDB" id="A0AAN7HKV7"/>
<dbReference type="EMBL" id="MU857705">
    <property type="protein sequence ID" value="KAK4245285.1"/>
    <property type="molecule type" value="Genomic_DNA"/>
</dbReference>
<proteinExistence type="predicted"/>
<comment type="caution">
    <text evidence="3">The sequence shown here is derived from an EMBL/GenBank/DDBJ whole genome shotgun (WGS) entry which is preliminary data.</text>
</comment>
<organism evidence="3 4">
    <name type="scientific">Corynascus novoguineensis</name>
    <dbReference type="NCBI Taxonomy" id="1126955"/>
    <lineage>
        <taxon>Eukaryota</taxon>
        <taxon>Fungi</taxon>
        <taxon>Dikarya</taxon>
        <taxon>Ascomycota</taxon>
        <taxon>Pezizomycotina</taxon>
        <taxon>Sordariomycetes</taxon>
        <taxon>Sordariomycetidae</taxon>
        <taxon>Sordariales</taxon>
        <taxon>Chaetomiaceae</taxon>
        <taxon>Corynascus</taxon>
    </lineage>
</organism>
<evidence type="ECO:0000256" key="2">
    <source>
        <dbReference type="SAM" id="SignalP"/>
    </source>
</evidence>
<feature type="region of interest" description="Disordered" evidence="1">
    <location>
        <begin position="389"/>
        <end position="410"/>
    </location>
</feature>
<evidence type="ECO:0000313" key="4">
    <source>
        <dbReference type="Proteomes" id="UP001303647"/>
    </source>
</evidence>
<protein>
    <submittedName>
        <fullName evidence="3">Uncharacterized protein</fullName>
    </submittedName>
</protein>
<name>A0AAN7HKV7_9PEZI</name>
<evidence type="ECO:0000256" key="1">
    <source>
        <dbReference type="SAM" id="MobiDB-lite"/>
    </source>
</evidence>
<feature type="non-terminal residue" evidence="3">
    <location>
        <position position="449"/>
    </location>
</feature>
<feature type="signal peptide" evidence="2">
    <location>
        <begin position="1"/>
        <end position="23"/>
    </location>
</feature>
<reference evidence="3" key="2">
    <citation type="submission" date="2023-05" db="EMBL/GenBank/DDBJ databases">
        <authorList>
            <consortium name="Lawrence Berkeley National Laboratory"/>
            <person name="Steindorff A."/>
            <person name="Hensen N."/>
            <person name="Bonometti L."/>
            <person name="Westerberg I."/>
            <person name="Brannstrom I.O."/>
            <person name="Guillou S."/>
            <person name="Cros-Aarteil S."/>
            <person name="Calhoun S."/>
            <person name="Haridas S."/>
            <person name="Kuo A."/>
            <person name="Mondo S."/>
            <person name="Pangilinan J."/>
            <person name="Riley R."/>
            <person name="Labutti K."/>
            <person name="Andreopoulos B."/>
            <person name="Lipzen A."/>
            <person name="Chen C."/>
            <person name="Yanf M."/>
            <person name="Daum C."/>
            <person name="Ng V."/>
            <person name="Clum A."/>
            <person name="Ohm R."/>
            <person name="Martin F."/>
            <person name="Silar P."/>
            <person name="Natvig D."/>
            <person name="Lalanne C."/>
            <person name="Gautier V."/>
            <person name="Ament-Velasquez S.L."/>
            <person name="Kruys A."/>
            <person name="Hutchinson M.I."/>
            <person name="Powell A.J."/>
            <person name="Barry K."/>
            <person name="Miller A.N."/>
            <person name="Grigoriev I.V."/>
            <person name="Debuchy R."/>
            <person name="Gladieux P."/>
            <person name="Thoren M.H."/>
            <person name="Johannesson H."/>
        </authorList>
    </citation>
    <scope>NUCLEOTIDE SEQUENCE</scope>
    <source>
        <strain evidence="3">CBS 359.72</strain>
    </source>
</reference>